<sequence length="60" mass="6667">MKSIEVFTGNSELGIDEAIKNALDNAGNPSHFEVLETQGSRDDKACYHYQAILKKITILK</sequence>
<proteinExistence type="predicted"/>
<dbReference type="RefSeq" id="WP_045094509.1">
    <property type="nucleotide sequence ID" value="NZ_LN614827.1"/>
</dbReference>
<dbReference type="InterPro" id="IPR036694">
    <property type="entry name" value="Dodecin-like_sf"/>
</dbReference>
<evidence type="ECO:0000313" key="2">
    <source>
        <dbReference type="Proteomes" id="UP000032430"/>
    </source>
</evidence>
<keyword evidence="2" id="KW-1185">Reference proteome</keyword>
<dbReference type="HOGENOM" id="CLU_210327_0_0_6"/>
<accession>A0A098G103</accession>
<dbReference type="EMBL" id="LN614827">
    <property type="protein sequence ID" value="CEG55666.1"/>
    <property type="molecule type" value="Genomic_DNA"/>
</dbReference>
<organism evidence="1 2">
    <name type="scientific">Legionella fallonii LLAP-10</name>
    <dbReference type="NCBI Taxonomy" id="1212491"/>
    <lineage>
        <taxon>Bacteria</taxon>
        <taxon>Pseudomonadati</taxon>
        <taxon>Pseudomonadota</taxon>
        <taxon>Gammaproteobacteria</taxon>
        <taxon>Legionellales</taxon>
        <taxon>Legionellaceae</taxon>
        <taxon>Legionella</taxon>
    </lineage>
</organism>
<evidence type="ECO:0008006" key="3">
    <source>
        <dbReference type="Google" id="ProtNLM"/>
    </source>
</evidence>
<gene>
    <name evidence="1" type="ORF">LFA_0187</name>
</gene>
<dbReference type="STRING" id="1212491.LFA_0187"/>
<dbReference type="KEGG" id="lfa:LFA_0187"/>
<dbReference type="OrthoDB" id="5639128at2"/>
<reference evidence="2" key="1">
    <citation type="submission" date="2014-09" db="EMBL/GenBank/DDBJ databases">
        <authorList>
            <person name="Gomez-Valero L."/>
        </authorList>
    </citation>
    <scope>NUCLEOTIDE SEQUENCE [LARGE SCALE GENOMIC DNA]</scope>
    <source>
        <strain evidence="2">ATCC700992</strain>
    </source>
</reference>
<dbReference type="Gene3D" id="3.30.1660.10">
    <property type="entry name" value="Flavin-binding protein dodecin"/>
    <property type="match status" value="1"/>
</dbReference>
<dbReference type="InterPro" id="IPR025543">
    <property type="entry name" value="Dodecin-like"/>
</dbReference>
<protein>
    <recommendedName>
        <fullName evidence="3">Dodecin</fullName>
    </recommendedName>
</protein>
<dbReference type="Pfam" id="PF07311">
    <property type="entry name" value="Dodecin"/>
    <property type="match status" value="1"/>
</dbReference>
<dbReference type="AlphaFoldDB" id="A0A098G103"/>
<dbReference type="InterPro" id="IPR009923">
    <property type="entry name" value="Dodecin"/>
</dbReference>
<dbReference type="SUPFAM" id="SSF89807">
    <property type="entry name" value="Dodecin-like"/>
    <property type="match status" value="1"/>
</dbReference>
<dbReference type="Proteomes" id="UP000032430">
    <property type="component" value="Chromosome I"/>
</dbReference>
<name>A0A098G103_9GAMM</name>
<evidence type="ECO:0000313" key="1">
    <source>
        <dbReference type="EMBL" id="CEG55666.1"/>
    </source>
</evidence>